<dbReference type="InterPro" id="IPR053720">
    <property type="entry name" value="Psm_Assembly_Chaperone"/>
</dbReference>
<sequence>MSPTEPLLPAGPADADVPSLPPPPPSIQLTPLLGNAQSDHMQTLHSLYASQVATLVWTSEAEGSIDSDRRGVIVGIALQNVAEKGHEGGLSEHERGVFHGVMAMVKDLLARS</sequence>
<keyword evidence="3" id="KW-1185">Reference proteome</keyword>
<organism evidence="2 3">
    <name type="scientific">Hermanssonia centrifuga</name>
    <dbReference type="NCBI Taxonomy" id="98765"/>
    <lineage>
        <taxon>Eukaryota</taxon>
        <taxon>Fungi</taxon>
        <taxon>Dikarya</taxon>
        <taxon>Basidiomycota</taxon>
        <taxon>Agaricomycotina</taxon>
        <taxon>Agaricomycetes</taxon>
        <taxon>Polyporales</taxon>
        <taxon>Meruliaceae</taxon>
        <taxon>Hermanssonia</taxon>
    </lineage>
</organism>
<name>A0A2R6NV40_9APHY</name>
<dbReference type="EMBL" id="MLYV02000798">
    <property type="protein sequence ID" value="PSR77353.1"/>
    <property type="molecule type" value="Genomic_DNA"/>
</dbReference>
<dbReference type="Proteomes" id="UP000186601">
    <property type="component" value="Unassembled WGS sequence"/>
</dbReference>
<gene>
    <name evidence="2" type="ORF">PHLCEN_2v7954</name>
</gene>
<evidence type="ECO:0000313" key="2">
    <source>
        <dbReference type="EMBL" id="PSR77353.1"/>
    </source>
</evidence>
<dbReference type="STRING" id="98765.A0A2R6NV40"/>
<comment type="caution">
    <text evidence="2">The sequence shown here is derived from an EMBL/GenBank/DDBJ whole genome shotgun (WGS) entry which is preliminary data.</text>
</comment>
<protein>
    <recommendedName>
        <fullName evidence="4">Proteasome assembly chaperone 3</fullName>
    </recommendedName>
</protein>
<accession>A0A2R6NV40</accession>
<evidence type="ECO:0008006" key="4">
    <source>
        <dbReference type="Google" id="ProtNLM"/>
    </source>
</evidence>
<dbReference type="Gene3D" id="3.30.230.90">
    <property type="match status" value="1"/>
</dbReference>
<feature type="region of interest" description="Disordered" evidence="1">
    <location>
        <begin position="1"/>
        <end position="27"/>
    </location>
</feature>
<dbReference type="OrthoDB" id="5593278at2759"/>
<proteinExistence type="predicted"/>
<dbReference type="AlphaFoldDB" id="A0A2R6NV40"/>
<evidence type="ECO:0000313" key="3">
    <source>
        <dbReference type="Proteomes" id="UP000186601"/>
    </source>
</evidence>
<reference evidence="2 3" key="1">
    <citation type="submission" date="2018-02" db="EMBL/GenBank/DDBJ databases">
        <title>Genome sequence of the basidiomycete white-rot fungus Phlebia centrifuga.</title>
        <authorList>
            <person name="Granchi Z."/>
            <person name="Peng M."/>
            <person name="de Vries R.P."/>
            <person name="Hilden K."/>
            <person name="Makela M.R."/>
            <person name="Grigoriev I."/>
            <person name="Riley R."/>
        </authorList>
    </citation>
    <scope>NUCLEOTIDE SEQUENCE [LARGE SCALE GENOMIC DNA]</scope>
    <source>
        <strain evidence="2 3">FBCC195</strain>
    </source>
</reference>
<evidence type="ECO:0000256" key="1">
    <source>
        <dbReference type="SAM" id="MobiDB-lite"/>
    </source>
</evidence>